<dbReference type="SUPFAM" id="SSF69279">
    <property type="entry name" value="Phage tail proteins"/>
    <property type="match status" value="2"/>
</dbReference>
<protein>
    <submittedName>
        <fullName evidence="6">Type VI secretion system tip protein TssI/VgrG</fullName>
    </submittedName>
</protein>
<comment type="subcellular location">
    <subcellularLocation>
        <location evidence="1">Secreted</location>
    </subcellularLocation>
</comment>
<dbReference type="NCBIfam" id="TIGR01646">
    <property type="entry name" value="vgr_GE"/>
    <property type="match status" value="1"/>
</dbReference>
<gene>
    <name evidence="6" type="primary">tssI</name>
    <name evidence="6" type="ORF">RAH46_09555</name>
</gene>
<dbReference type="Gene3D" id="3.55.50.10">
    <property type="entry name" value="Baseplate protein-like domains"/>
    <property type="match status" value="1"/>
</dbReference>
<keyword evidence="3" id="KW-0964">Secreted</keyword>
<dbReference type="NCBIfam" id="TIGR03361">
    <property type="entry name" value="VI_Rhs_Vgr"/>
    <property type="match status" value="1"/>
</dbReference>
<dbReference type="Proteomes" id="UP001183127">
    <property type="component" value="Chromosome"/>
</dbReference>
<feature type="domain" description="Gp5/Type VI secretion system Vgr C-terminal trimerisation" evidence="5">
    <location>
        <begin position="473"/>
        <end position="579"/>
    </location>
</feature>
<dbReference type="InterPro" id="IPR050708">
    <property type="entry name" value="T6SS_VgrG/RHS"/>
</dbReference>
<sequence length="680" mass="75132">MFGSGDQPRFTLQIHGVQTDLQVLRFTGKEALGTPYLFAVELVSEDPAIDLEHLLHKLATLQIGGDGQCIHGQIACVSQGDTGARLTHYRLELVPRLAYLEHNRDLRIFQQQTVPQIIAAVLKAHGILADAYRFQLGPTVYSKRDYCTQYDETDLAFIQRLCAEEGLHYHFEHSPDGHLLVFGDDQSAFPRLARPTRFAPDSGQARDQPVVNQFGARVAARTARASRRGYDFEKPNLVLHGAHQPELPVPQPDVEDYGFPGDFTDRDGARHVSQRSLESLRADYLQAEGKSDQPALRSGYFFTLEAHPRDAWNALWLLAEVTHEGHQPQVLEEAGGEGGAATWQGYRNQFKALPWGTPYRPPAPGQRPRIHGAQTARVTGPAGEEIHCDAFGRIKVQFHWDRDGQRDEKTSCWLRVASNWAGNGYGSLVIPRVGMEVLVAFLDGDPDRPVVAGCLYNAAHLPPLELPANKTRSVFKTASSPGAEGSNELRIEDRQGQEQIFIHAQRDWEQNVGNDQRVQVRNERHDAVHGDVHSEYHAQQHRTVHGDRKTELRGDDHLSIANSRHMKLGQALLVEAGQEVHLSAGRRLVLDAGCEVVLRAGGGFLRVDASGVTLSKAYCVDANGQVAGGTPAMPLPPGATAQAEQAVTGRPLTQAQLDTFRRNAAFCEECERCKEGACEL</sequence>
<dbReference type="SUPFAM" id="SSF69255">
    <property type="entry name" value="gp5 N-terminal domain-like"/>
    <property type="match status" value="1"/>
</dbReference>
<evidence type="ECO:0000256" key="3">
    <source>
        <dbReference type="ARBA" id="ARBA00022525"/>
    </source>
</evidence>
<reference evidence="6 7" key="1">
    <citation type="submission" date="2023-08" db="EMBL/GenBank/DDBJ databases">
        <title>Complete Genome Sequence of Pseudomonas entomophila TVIN A01.</title>
        <authorList>
            <person name="Shelke T."/>
            <person name="Mahar N.S."/>
            <person name="Gupta I."/>
            <person name="Gupta V."/>
        </authorList>
    </citation>
    <scope>NUCLEOTIDE SEQUENCE [LARGE SCALE GENOMIC DNA]</scope>
    <source>
        <strain evidence="6 7">TVIN-A01</strain>
    </source>
</reference>
<dbReference type="InterPro" id="IPR006531">
    <property type="entry name" value="Gp5/Vgr_OB"/>
</dbReference>
<dbReference type="Pfam" id="PF04717">
    <property type="entry name" value="Phage_base_V"/>
    <property type="match status" value="1"/>
</dbReference>
<feature type="domain" description="Gp5/Type VI secretion system Vgr protein OB-fold" evidence="4">
    <location>
        <begin position="390"/>
        <end position="456"/>
    </location>
</feature>
<dbReference type="InterPro" id="IPR006533">
    <property type="entry name" value="T6SS_Vgr_RhsGE"/>
</dbReference>
<dbReference type="Pfam" id="PF22178">
    <property type="entry name" value="Gp5_trimer_C"/>
    <property type="match status" value="1"/>
</dbReference>
<evidence type="ECO:0000256" key="2">
    <source>
        <dbReference type="ARBA" id="ARBA00005558"/>
    </source>
</evidence>
<dbReference type="Pfam" id="PF05954">
    <property type="entry name" value="Phage_GPD"/>
    <property type="match status" value="1"/>
</dbReference>
<accession>A0ABY9QU38</accession>
<dbReference type="Gene3D" id="2.30.110.50">
    <property type="match status" value="1"/>
</dbReference>
<dbReference type="InterPro" id="IPR037026">
    <property type="entry name" value="Vgr_OB-fold_dom_sf"/>
</dbReference>
<dbReference type="EMBL" id="CP132921">
    <property type="protein sequence ID" value="WMW07567.1"/>
    <property type="molecule type" value="Genomic_DNA"/>
</dbReference>
<evidence type="ECO:0000313" key="6">
    <source>
        <dbReference type="EMBL" id="WMW07567.1"/>
    </source>
</evidence>
<dbReference type="GeneID" id="32807014"/>
<organism evidence="6 7">
    <name type="scientific">Pseudomonas entomophila</name>
    <dbReference type="NCBI Taxonomy" id="312306"/>
    <lineage>
        <taxon>Bacteria</taxon>
        <taxon>Pseudomonadati</taxon>
        <taxon>Pseudomonadota</taxon>
        <taxon>Gammaproteobacteria</taxon>
        <taxon>Pseudomonadales</taxon>
        <taxon>Pseudomonadaceae</taxon>
        <taxon>Pseudomonas</taxon>
    </lineage>
</organism>
<dbReference type="RefSeq" id="WP_011535067.1">
    <property type="nucleotide sequence ID" value="NZ_CP132921.1"/>
</dbReference>
<evidence type="ECO:0000259" key="5">
    <source>
        <dbReference type="Pfam" id="PF22178"/>
    </source>
</evidence>
<dbReference type="PANTHER" id="PTHR32305:SF15">
    <property type="entry name" value="PROTEIN RHSA-RELATED"/>
    <property type="match status" value="1"/>
</dbReference>
<evidence type="ECO:0000313" key="7">
    <source>
        <dbReference type="Proteomes" id="UP001183127"/>
    </source>
</evidence>
<dbReference type="InterPro" id="IPR017847">
    <property type="entry name" value="T6SS_RhsGE_Vgr_subset"/>
</dbReference>
<keyword evidence="7" id="KW-1185">Reference proteome</keyword>
<dbReference type="SUPFAM" id="SSF69349">
    <property type="entry name" value="Phage fibre proteins"/>
    <property type="match status" value="1"/>
</dbReference>
<dbReference type="Gene3D" id="4.10.220.110">
    <property type="match status" value="1"/>
</dbReference>
<proteinExistence type="inferred from homology"/>
<comment type="similarity">
    <text evidence="2">Belongs to the VgrG protein family.</text>
</comment>
<dbReference type="InterPro" id="IPR054030">
    <property type="entry name" value="Gp5_Vgr_C"/>
</dbReference>
<evidence type="ECO:0000259" key="4">
    <source>
        <dbReference type="Pfam" id="PF04717"/>
    </source>
</evidence>
<dbReference type="PANTHER" id="PTHR32305">
    <property type="match status" value="1"/>
</dbReference>
<dbReference type="Gene3D" id="2.40.50.230">
    <property type="entry name" value="Gp5 N-terminal domain"/>
    <property type="match status" value="1"/>
</dbReference>
<evidence type="ECO:0000256" key="1">
    <source>
        <dbReference type="ARBA" id="ARBA00004613"/>
    </source>
</evidence>
<name>A0ABY9QU38_9PSED</name>